<dbReference type="OrthoDB" id="3548654at2759"/>
<name>A0A1L9VG86_ASPGL</name>
<reference evidence="2" key="1">
    <citation type="journal article" date="2017" name="Genome Biol.">
        <title>Comparative genomics reveals high biological diversity and specific adaptations in the industrially and medically important fungal genus Aspergillus.</title>
        <authorList>
            <person name="de Vries R.P."/>
            <person name="Riley R."/>
            <person name="Wiebenga A."/>
            <person name="Aguilar-Osorio G."/>
            <person name="Amillis S."/>
            <person name="Uchima C.A."/>
            <person name="Anderluh G."/>
            <person name="Asadollahi M."/>
            <person name="Askin M."/>
            <person name="Barry K."/>
            <person name="Battaglia E."/>
            <person name="Bayram O."/>
            <person name="Benocci T."/>
            <person name="Braus-Stromeyer S.A."/>
            <person name="Caldana C."/>
            <person name="Canovas D."/>
            <person name="Cerqueira G.C."/>
            <person name="Chen F."/>
            <person name="Chen W."/>
            <person name="Choi C."/>
            <person name="Clum A."/>
            <person name="Dos Santos R.A."/>
            <person name="Damasio A.R."/>
            <person name="Diallinas G."/>
            <person name="Emri T."/>
            <person name="Fekete E."/>
            <person name="Flipphi M."/>
            <person name="Freyberg S."/>
            <person name="Gallo A."/>
            <person name="Gournas C."/>
            <person name="Habgood R."/>
            <person name="Hainaut M."/>
            <person name="Harispe M.L."/>
            <person name="Henrissat B."/>
            <person name="Hilden K.S."/>
            <person name="Hope R."/>
            <person name="Hossain A."/>
            <person name="Karabika E."/>
            <person name="Karaffa L."/>
            <person name="Karanyi Z."/>
            <person name="Krasevec N."/>
            <person name="Kuo A."/>
            <person name="Kusch H."/>
            <person name="LaButti K."/>
            <person name="Lagendijk E.L."/>
            <person name="Lapidus A."/>
            <person name="Levasseur A."/>
            <person name="Lindquist E."/>
            <person name="Lipzen A."/>
            <person name="Logrieco A.F."/>
            <person name="MacCabe A."/>
            <person name="Maekelae M.R."/>
            <person name="Malavazi I."/>
            <person name="Melin P."/>
            <person name="Meyer V."/>
            <person name="Mielnichuk N."/>
            <person name="Miskei M."/>
            <person name="Molnar A.P."/>
            <person name="Mule G."/>
            <person name="Ngan C.Y."/>
            <person name="Orejas M."/>
            <person name="Orosz E."/>
            <person name="Ouedraogo J.P."/>
            <person name="Overkamp K.M."/>
            <person name="Park H.-S."/>
            <person name="Perrone G."/>
            <person name="Piumi F."/>
            <person name="Punt P.J."/>
            <person name="Ram A.F."/>
            <person name="Ramon A."/>
            <person name="Rauscher S."/>
            <person name="Record E."/>
            <person name="Riano-Pachon D.M."/>
            <person name="Robert V."/>
            <person name="Roehrig J."/>
            <person name="Ruller R."/>
            <person name="Salamov A."/>
            <person name="Salih N.S."/>
            <person name="Samson R.A."/>
            <person name="Sandor E."/>
            <person name="Sanguinetti M."/>
            <person name="Schuetze T."/>
            <person name="Sepcic K."/>
            <person name="Shelest E."/>
            <person name="Sherlock G."/>
            <person name="Sophianopoulou V."/>
            <person name="Squina F.M."/>
            <person name="Sun H."/>
            <person name="Susca A."/>
            <person name="Todd R.B."/>
            <person name="Tsang A."/>
            <person name="Unkles S.E."/>
            <person name="van de Wiele N."/>
            <person name="van Rossen-Uffink D."/>
            <person name="Oliveira J.V."/>
            <person name="Vesth T.C."/>
            <person name="Visser J."/>
            <person name="Yu J.-H."/>
            <person name="Zhou M."/>
            <person name="Andersen M.R."/>
            <person name="Archer D.B."/>
            <person name="Baker S.E."/>
            <person name="Benoit I."/>
            <person name="Brakhage A.A."/>
            <person name="Braus G.H."/>
            <person name="Fischer R."/>
            <person name="Frisvad J.C."/>
            <person name="Goldman G.H."/>
            <person name="Houbraken J."/>
            <person name="Oakley B."/>
            <person name="Pocsi I."/>
            <person name="Scazzocchio C."/>
            <person name="Seiboth B."/>
            <person name="vanKuyk P.A."/>
            <person name="Wortman J."/>
            <person name="Dyer P.S."/>
            <person name="Grigoriev I.V."/>
        </authorList>
    </citation>
    <scope>NUCLEOTIDE SEQUENCE [LARGE SCALE GENOMIC DNA]</scope>
    <source>
        <strain evidence="2">CBS 516.65</strain>
    </source>
</reference>
<evidence type="ECO:0000313" key="2">
    <source>
        <dbReference type="Proteomes" id="UP000184300"/>
    </source>
</evidence>
<dbReference type="VEuPathDB" id="FungiDB:ASPGLDRAFT_37022"/>
<keyword evidence="2" id="KW-1185">Reference proteome</keyword>
<sequence>MRLQSFDPNAKPLTSSAIVCKLLQVSAKQMLNILVILQIQSLLDSFLPFDLESTFVSALVLLLVPFVDPYLLDDSQPWLQKAYDVLDEMIYRGNQIAAFRRSDLEQLHDLLRESSGQCDRREEMISHMSLLYSEESQIGDANDLTTADIMTVAESIGSMDVDWMVHAVTENCIW</sequence>
<dbReference type="GeneID" id="34461030"/>
<dbReference type="Proteomes" id="UP000184300">
    <property type="component" value="Unassembled WGS sequence"/>
</dbReference>
<dbReference type="AlphaFoldDB" id="A0A1L9VG86"/>
<dbReference type="STRING" id="1160497.A0A1L9VG86"/>
<gene>
    <name evidence="1" type="ORF">ASPGLDRAFT_37022</name>
</gene>
<dbReference type="EMBL" id="KV878901">
    <property type="protein sequence ID" value="OJJ82913.1"/>
    <property type="molecule type" value="Genomic_DNA"/>
</dbReference>
<organism evidence="1 2">
    <name type="scientific">Aspergillus glaucus CBS 516.65</name>
    <dbReference type="NCBI Taxonomy" id="1160497"/>
    <lineage>
        <taxon>Eukaryota</taxon>
        <taxon>Fungi</taxon>
        <taxon>Dikarya</taxon>
        <taxon>Ascomycota</taxon>
        <taxon>Pezizomycotina</taxon>
        <taxon>Eurotiomycetes</taxon>
        <taxon>Eurotiomycetidae</taxon>
        <taxon>Eurotiales</taxon>
        <taxon>Aspergillaceae</taxon>
        <taxon>Aspergillus</taxon>
        <taxon>Aspergillus subgen. Aspergillus</taxon>
    </lineage>
</organism>
<evidence type="ECO:0000313" key="1">
    <source>
        <dbReference type="EMBL" id="OJJ82913.1"/>
    </source>
</evidence>
<accession>A0A1L9VG86</accession>
<proteinExistence type="predicted"/>
<protein>
    <submittedName>
        <fullName evidence="1">Uncharacterized protein</fullName>
    </submittedName>
</protein>
<dbReference type="RefSeq" id="XP_022399611.1">
    <property type="nucleotide sequence ID" value="XM_022544769.1"/>
</dbReference>